<dbReference type="Pfam" id="PF02602">
    <property type="entry name" value="HEM4"/>
    <property type="match status" value="1"/>
</dbReference>
<dbReference type="Proteomes" id="UP000298745">
    <property type="component" value="Chromosome"/>
</dbReference>
<name>A0A4D6YI63_9GAMM</name>
<dbReference type="EMBL" id="CP034864">
    <property type="protein sequence ID" value="QCI24085.1"/>
    <property type="molecule type" value="Genomic_DNA"/>
</dbReference>
<dbReference type="InterPro" id="IPR036108">
    <property type="entry name" value="4pyrrol_syn_uPrphyn_synt_sf"/>
</dbReference>
<protein>
    <submittedName>
        <fullName evidence="2">Uroporphyrinogen-III synthase</fullName>
    </submittedName>
</protein>
<evidence type="ECO:0000259" key="1">
    <source>
        <dbReference type="Pfam" id="PF02602"/>
    </source>
</evidence>
<evidence type="ECO:0000313" key="3">
    <source>
        <dbReference type="Proteomes" id="UP000298745"/>
    </source>
</evidence>
<dbReference type="AlphaFoldDB" id="A0A4D6YI63"/>
<accession>A0A4D6YI63</accession>
<dbReference type="CDD" id="cd06578">
    <property type="entry name" value="HemD"/>
    <property type="match status" value="1"/>
</dbReference>
<feature type="domain" description="Tetrapyrrole biosynthesis uroporphyrinogen III synthase" evidence="1">
    <location>
        <begin position="6"/>
        <end position="122"/>
    </location>
</feature>
<dbReference type="OrthoDB" id="9787650at2"/>
<dbReference type="Gene3D" id="3.40.50.10090">
    <property type="match status" value="1"/>
</dbReference>
<evidence type="ECO:0000313" key="2">
    <source>
        <dbReference type="EMBL" id="QCI24085.1"/>
    </source>
</evidence>
<dbReference type="RefSeq" id="WP_158363089.1">
    <property type="nucleotide sequence ID" value="NZ_CP034864.1"/>
</dbReference>
<dbReference type="GO" id="GO:0033014">
    <property type="term" value="P:tetrapyrrole biosynthetic process"/>
    <property type="evidence" value="ECO:0007669"/>
    <property type="project" value="InterPro"/>
</dbReference>
<reference evidence="2 3" key="1">
    <citation type="submission" date="2018-12" db="EMBL/GenBank/DDBJ databases">
        <authorList>
            <person name="Chong R.A."/>
        </authorList>
    </citation>
    <scope>NUCLEOTIDE SEQUENCE [LARGE SCALE GENOMIC DNA]</scope>
    <source>
        <strain evidence="2 3">Msa</strain>
    </source>
</reference>
<gene>
    <name evidence="2" type="ORF">D9V74_02820</name>
</gene>
<dbReference type="InterPro" id="IPR003754">
    <property type="entry name" value="4pyrrol_synth_uPrphyn_synth"/>
</dbReference>
<dbReference type="SUPFAM" id="SSF69618">
    <property type="entry name" value="HemD-like"/>
    <property type="match status" value="1"/>
</dbReference>
<proteinExistence type="predicted"/>
<reference evidence="2 3" key="2">
    <citation type="submission" date="2019-05" db="EMBL/GenBank/DDBJ databases">
        <title>Genome evolution of the obligate endosymbiont Buchnera aphidicola.</title>
        <authorList>
            <person name="Moran N.A."/>
        </authorList>
    </citation>
    <scope>NUCLEOTIDE SEQUENCE [LARGE SCALE GENOMIC DNA]</scope>
    <source>
        <strain evidence="2 3">Msa</strain>
    </source>
</reference>
<organism evidence="2 3">
    <name type="scientific">Buchnera aphidicola</name>
    <name type="common">Macrosiphoniella sanborni</name>
    <dbReference type="NCBI Taxonomy" id="1241865"/>
    <lineage>
        <taxon>Bacteria</taxon>
        <taxon>Pseudomonadati</taxon>
        <taxon>Pseudomonadota</taxon>
        <taxon>Gammaproteobacteria</taxon>
        <taxon>Enterobacterales</taxon>
        <taxon>Erwiniaceae</taxon>
        <taxon>Buchnera</taxon>
    </lineage>
</organism>
<dbReference type="GO" id="GO:0004852">
    <property type="term" value="F:uroporphyrinogen-III synthase activity"/>
    <property type="evidence" value="ECO:0007669"/>
    <property type="project" value="InterPro"/>
</dbReference>
<sequence length="147" mass="17207">MLYKNILNSSIKKNKIVLLQGENGRNFIAKELKYIGCNVNLIECYKRVLKILDIYEEVKKWRLYGINTLIITNGETLNQLKKIVSDTNQIQWLLKCKIFVIGKRLSTLAKKLGWHKIIISNYANNHFLLQVIKKNRINFSAKEDLNL</sequence>